<dbReference type="InParanoid" id="I7MAU5"/>
<name>I7MAU5_TETTS</name>
<gene>
    <name evidence="1" type="ORF">TTHERM_00670880</name>
</gene>
<evidence type="ECO:0000313" key="1">
    <source>
        <dbReference type="EMBL" id="EAS06164.1"/>
    </source>
</evidence>
<accession>I7MAU5</accession>
<dbReference type="AlphaFoldDB" id="I7MAU5"/>
<proteinExistence type="predicted"/>
<evidence type="ECO:0000313" key="2">
    <source>
        <dbReference type="Proteomes" id="UP000009168"/>
    </source>
</evidence>
<protein>
    <submittedName>
        <fullName evidence="1">Uncharacterized protein</fullName>
    </submittedName>
</protein>
<dbReference type="GeneID" id="7833367"/>
<sequence>MNGSAALIQYLNMKMFSQINQKLQLYKNKQNIQKIYEFLRTASYSQSSILI</sequence>
<dbReference type="KEGG" id="tet:TTHERM_00670880"/>
<dbReference type="RefSeq" id="XP_001026409.1">
    <property type="nucleotide sequence ID" value="XM_001026409.1"/>
</dbReference>
<dbReference type="HOGENOM" id="CLU_3110598_0_0_1"/>
<reference evidence="2" key="1">
    <citation type="journal article" date="2006" name="PLoS Biol.">
        <title>Macronuclear genome sequence of the ciliate Tetrahymena thermophila, a model eukaryote.</title>
        <authorList>
            <person name="Eisen J.A."/>
            <person name="Coyne R.S."/>
            <person name="Wu M."/>
            <person name="Wu D."/>
            <person name="Thiagarajan M."/>
            <person name="Wortman J.R."/>
            <person name="Badger J.H."/>
            <person name="Ren Q."/>
            <person name="Amedeo P."/>
            <person name="Jones K.M."/>
            <person name="Tallon L.J."/>
            <person name="Delcher A.L."/>
            <person name="Salzberg S.L."/>
            <person name="Silva J.C."/>
            <person name="Haas B.J."/>
            <person name="Majoros W.H."/>
            <person name="Farzad M."/>
            <person name="Carlton J.M."/>
            <person name="Smith R.K. Jr."/>
            <person name="Garg J."/>
            <person name="Pearlman R.E."/>
            <person name="Karrer K.M."/>
            <person name="Sun L."/>
            <person name="Manning G."/>
            <person name="Elde N.C."/>
            <person name="Turkewitz A.P."/>
            <person name="Asai D.J."/>
            <person name="Wilkes D.E."/>
            <person name="Wang Y."/>
            <person name="Cai H."/>
            <person name="Collins K."/>
            <person name="Stewart B.A."/>
            <person name="Lee S.R."/>
            <person name="Wilamowska K."/>
            <person name="Weinberg Z."/>
            <person name="Ruzzo W.L."/>
            <person name="Wloga D."/>
            <person name="Gaertig J."/>
            <person name="Frankel J."/>
            <person name="Tsao C.-C."/>
            <person name="Gorovsky M.A."/>
            <person name="Keeling P.J."/>
            <person name="Waller R.F."/>
            <person name="Patron N.J."/>
            <person name="Cherry J.M."/>
            <person name="Stover N.A."/>
            <person name="Krieger C.J."/>
            <person name="del Toro C."/>
            <person name="Ryder H.F."/>
            <person name="Williamson S.C."/>
            <person name="Barbeau R.A."/>
            <person name="Hamilton E.P."/>
            <person name="Orias E."/>
        </authorList>
    </citation>
    <scope>NUCLEOTIDE SEQUENCE [LARGE SCALE GENOMIC DNA]</scope>
    <source>
        <strain evidence="2">SB210</strain>
    </source>
</reference>
<dbReference type="Proteomes" id="UP000009168">
    <property type="component" value="Unassembled WGS sequence"/>
</dbReference>
<organism evidence="1 2">
    <name type="scientific">Tetrahymena thermophila (strain SB210)</name>
    <dbReference type="NCBI Taxonomy" id="312017"/>
    <lineage>
        <taxon>Eukaryota</taxon>
        <taxon>Sar</taxon>
        <taxon>Alveolata</taxon>
        <taxon>Ciliophora</taxon>
        <taxon>Intramacronucleata</taxon>
        <taxon>Oligohymenophorea</taxon>
        <taxon>Hymenostomatida</taxon>
        <taxon>Tetrahymenina</taxon>
        <taxon>Tetrahymenidae</taxon>
        <taxon>Tetrahymena</taxon>
    </lineage>
</organism>
<keyword evidence="2" id="KW-1185">Reference proteome</keyword>
<dbReference type="EMBL" id="GG662308">
    <property type="protein sequence ID" value="EAS06164.1"/>
    <property type="molecule type" value="Genomic_DNA"/>
</dbReference>